<keyword evidence="1" id="KW-0479">Metal-binding</keyword>
<evidence type="ECO:0000259" key="5">
    <source>
        <dbReference type="Pfam" id="PF01258"/>
    </source>
</evidence>
<dbReference type="Pfam" id="PF01258">
    <property type="entry name" value="zf-dskA_traR"/>
    <property type="match status" value="1"/>
</dbReference>
<protein>
    <submittedName>
        <fullName evidence="6">TraR/DksA C4-type zinc finger protein</fullName>
    </submittedName>
</protein>
<name>A0ABT9FQA0_9BACL</name>
<dbReference type="InterPro" id="IPR037187">
    <property type="entry name" value="DnaK_N"/>
</dbReference>
<dbReference type="Gene3D" id="1.20.120.910">
    <property type="entry name" value="DksA, coiled-coil domain"/>
    <property type="match status" value="1"/>
</dbReference>
<dbReference type="PANTHER" id="PTHR33823">
    <property type="entry name" value="RNA POLYMERASE-BINDING TRANSCRIPTION FACTOR DKSA-RELATED"/>
    <property type="match status" value="1"/>
</dbReference>
<keyword evidence="7" id="KW-1185">Reference proteome</keyword>
<dbReference type="PROSITE" id="PS51128">
    <property type="entry name" value="ZF_DKSA_2"/>
    <property type="match status" value="1"/>
</dbReference>
<feature type="zinc finger region" description="dksA C4-type" evidence="4">
    <location>
        <begin position="96"/>
        <end position="120"/>
    </location>
</feature>
<accession>A0ABT9FQA0</accession>
<evidence type="ECO:0000256" key="4">
    <source>
        <dbReference type="PROSITE-ProRule" id="PRU00510"/>
    </source>
</evidence>
<dbReference type="InterPro" id="IPR014240">
    <property type="entry name" value="YteA"/>
</dbReference>
<evidence type="ECO:0000313" key="7">
    <source>
        <dbReference type="Proteomes" id="UP001241848"/>
    </source>
</evidence>
<dbReference type="NCBIfam" id="TIGR02890">
    <property type="entry name" value="bacill_yteA"/>
    <property type="match status" value="1"/>
</dbReference>
<evidence type="ECO:0000313" key="6">
    <source>
        <dbReference type="EMBL" id="MDP4096916.1"/>
    </source>
</evidence>
<dbReference type="RefSeq" id="WP_305754525.1">
    <property type="nucleotide sequence ID" value="NZ_JAPCKK010000014.1"/>
</dbReference>
<evidence type="ECO:0000256" key="2">
    <source>
        <dbReference type="ARBA" id="ARBA00022771"/>
    </source>
</evidence>
<dbReference type="EMBL" id="JAPCKK010000014">
    <property type="protein sequence ID" value="MDP4096916.1"/>
    <property type="molecule type" value="Genomic_DNA"/>
</dbReference>
<keyword evidence="2" id="KW-0863">Zinc-finger</keyword>
<keyword evidence="3" id="KW-0862">Zinc</keyword>
<dbReference type="InterPro" id="IPR000962">
    <property type="entry name" value="Znf_DskA_TraR"/>
</dbReference>
<dbReference type="SUPFAM" id="SSF109635">
    <property type="entry name" value="DnaK suppressor protein DksA, alpha-hairpin domain"/>
    <property type="match status" value="1"/>
</dbReference>
<feature type="domain" description="Zinc finger DksA/TraR C4-type" evidence="5">
    <location>
        <begin position="91"/>
        <end position="116"/>
    </location>
</feature>
<reference evidence="6 7" key="1">
    <citation type="submission" date="2022-10" db="EMBL/GenBank/DDBJ databases">
        <title>Paenibacillus description and whole genome data of maize root bacterial community.</title>
        <authorList>
            <person name="Marton D."/>
            <person name="Farkas M."/>
            <person name="Cserhati M."/>
        </authorList>
    </citation>
    <scope>NUCLEOTIDE SEQUENCE [LARGE SCALE GENOMIC DNA]</scope>
    <source>
        <strain evidence="6 7">P96</strain>
    </source>
</reference>
<organism evidence="6 7">
    <name type="scientific">Paenibacillus zeirhizosphaerae</name>
    <dbReference type="NCBI Taxonomy" id="2987519"/>
    <lineage>
        <taxon>Bacteria</taxon>
        <taxon>Bacillati</taxon>
        <taxon>Bacillota</taxon>
        <taxon>Bacilli</taxon>
        <taxon>Bacillales</taxon>
        <taxon>Paenibacillaceae</taxon>
        <taxon>Paenibacillus</taxon>
    </lineage>
</organism>
<evidence type="ECO:0000256" key="1">
    <source>
        <dbReference type="ARBA" id="ARBA00022723"/>
    </source>
</evidence>
<dbReference type="PANTHER" id="PTHR33823:SF4">
    <property type="entry name" value="GENERAL STRESS PROTEIN 16O"/>
    <property type="match status" value="1"/>
</dbReference>
<comment type="caution">
    <text evidence="6">The sequence shown here is derived from an EMBL/GenBank/DDBJ whole genome shotgun (WGS) entry which is preliminary data.</text>
</comment>
<evidence type="ECO:0000256" key="3">
    <source>
        <dbReference type="ARBA" id="ARBA00022833"/>
    </source>
</evidence>
<gene>
    <name evidence="6" type="ORF">OIN60_09055</name>
</gene>
<proteinExistence type="predicted"/>
<dbReference type="Proteomes" id="UP001241848">
    <property type="component" value="Unassembled WGS sequence"/>
</dbReference>
<sequence>MSPLTEQQLNTLRSELLKRKQDIEHRLHEGDGHRGLADSQRAQTGELSPIDNHPGDLGTETFERAKDLALVEHDEFMLERIDSALKAMEDGTYGICAASGKPIPYERLLAVPYTKYLAEYNPEQQVSNNRPVEEEFLHPPFGRSSLDEDEYNGFDGEDAWQIVSSWGNSNTPALSENREVHNYNEMEIEDGDDNQGFVESYESFIATDIHGEHVTVVRGPMYRKYISQGEGEALLEPDDTTEK</sequence>